<proteinExistence type="predicted"/>
<reference evidence="2" key="1">
    <citation type="submission" date="2019-04" db="EMBL/GenBank/DDBJ databases">
        <title>Friends and foes A comparative genomics study of 23 Aspergillus species from section Flavi.</title>
        <authorList>
            <consortium name="DOE Joint Genome Institute"/>
            <person name="Kjaerbolling I."/>
            <person name="Vesth T."/>
            <person name="Frisvad J.C."/>
            <person name="Nybo J.L."/>
            <person name="Theobald S."/>
            <person name="Kildgaard S."/>
            <person name="Isbrandt T."/>
            <person name="Kuo A."/>
            <person name="Sato A."/>
            <person name="Lyhne E.K."/>
            <person name="Kogle M.E."/>
            <person name="Wiebenga A."/>
            <person name="Kun R.S."/>
            <person name="Lubbers R.J."/>
            <person name="Makela M.R."/>
            <person name="Barry K."/>
            <person name="Chovatia M."/>
            <person name="Clum A."/>
            <person name="Daum C."/>
            <person name="Haridas S."/>
            <person name="He G."/>
            <person name="LaButti K."/>
            <person name="Lipzen A."/>
            <person name="Mondo S."/>
            <person name="Riley R."/>
            <person name="Salamov A."/>
            <person name="Simmons B.A."/>
            <person name="Magnuson J.K."/>
            <person name="Henrissat B."/>
            <person name="Mortensen U.H."/>
            <person name="Larsen T.O."/>
            <person name="Devries R.P."/>
            <person name="Grigoriev I.V."/>
            <person name="Machida M."/>
            <person name="Baker S.E."/>
            <person name="Andersen M.R."/>
        </authorList>
    </citation>
    <scope>NUCLEOTIDE SEQUENCE [LARGE SCALE GENOMIC DNA]</scope>
    <source>
        <strain evidence="2">CBS 121.62</strain>
    </source>
</reference>
<gene>
    <name evidence="2" type="ORF">BDV35DRAFT_374232</name>
</gene>
<evidence type="ECO:0000313" key="2">
    <source>
        <dbReference type="EMBL" id="KAB8240226.1"/>
    </source>
</evidence>
<evidence type="ECO:0000256" key="1">
    <source>
        <dbReference type="SAM" id="SignalP"/>
    </source>
</evidence>
<dbReference type="Proteomes" id="UP000325434">
    <property type="component" value="Unassembled WGS sequence"/>
</dbReference>
<accession>A0A5N6GCV2</accession>
<evidence type="ECO:0008006" key="3">
    <source>
        <dbReference type="Google" id="ProtNLM"/>
    </source>
</evidence>
<feature type="signal peptide" evidence="1">
    <location>
        <begin position="1"/>
        <end position="23"/>
    </location>
</feature>
<organism evidence="2">
    <name type="scientific">Aspergillus flavus</name>
    <dbReference type="NCBI Taxonomy" id="5059"/>
    <lineage>
        <taxon>Eukaryota</taxon>
        <taxon>Fungi</taxon>
        <taxon>Dikarya</taxon>
        <taxon>Ascomycota</taxon>
        <taxon>Pezizomycotina</taxon>
        <taxon>Eurotiomycetes</taxon>
        <taxon>Eurotiomycetidae</taxon>
        <taxon>Eurotiales</taxon>
        <taxon>Aspergillaceae</taxon>
        <taxon>Aspergillus</taxon>
        <taxon>Aspergillus subgen. Circumdati</taxon>
    </lineage>
</organism>
<dbReference type="EMBL" id="ML734764">
    <property type="protein sequence ID" value="KAB8240226.1"/>
    <property type="molecule type" value="Genomic_DNA"/>
</dbReference>
<keyword evidence="1" id="KW-0732">Signal</keyword>
<feature type="chain" id="PRO_5025052925" description="Secreted protein" evidence="1">
    <location>
        <begin position="24"/>
        <end position="80"/>
    </location>
</feature>
<dbReference type="AlphaFoldDB" id="A0A5N6GCV2"/>
<protein>
    <recommendedName>
        <fullName evidence="3">Secreted protein</fullName>
    </recommendedName>
</protein>
<sequence length="80" mass="9047">MLMQKWFFSSVFFIFLRWNSLSSNSLPDNLSLPDPLDCTLTAGFTVKFFGEQHLGCLEIFKHVFCAACLTGHSHDAQAKC</sequence>
<name>A0A5N6GCV2_ASPFL</name>